<comment type="caution">
    <text evidence="8">The sequence shown here is derived from an EMBL/GenBank/DDBJ whole genome shotgun (WGS) entry which is preliminary data.</text>
</comment>
<dbReference type="SUPFAM" id="SSF53850">
    <property type="entry name" value="Periplasmic binding protein-like II"/>
    <property type="match status" value="1"/>
</dbReference>
<evidence type="ECO:0000256" key="7">
    <source>
        <dbReference type="SAM" id="SignalP"/>
    </source>
</evidence>
<reference evidence="9" key="1">
    <citation type="journal article" date="2019" name="Int. J. Syst. Evol. Microbiol.">
        <title>The Global Catalogue of Microorganisms (GCM) 10K type strain sequencing project: providing services to taxonomists for standard genome sequencing and annotation.</title>
        <authorList>
            <consortium name="The Broad Institute Genomics Platform"/>
            <consortium name="The Broad Institute Genome Sequencing Center for Infectious Disease"/>
            <person name="Wu L."/>
            <person name="Ma J."/>
        </authorList>
    </citation>
    <scope>NUCLEOTIDE SEQUENCE [LARGE SCALE GENOMIC DNA]</scope>
    <source>
        <strain evidence="9">CGMCC 1.19061</strain>
    </source>
</reference>
<accession>A0ABV9M0M2</accession>
<keyword evidence="4" id="KW-0564">Palmitate</keyword>
<protein>
    <recommendedName>
        <fullName evidence="6">Lipoprotein</fullName>
    </recommendedName>
</protein>
<evidence type="ECO:0000256" key="4">
    <source>
        <dbReference type="ARBA" id="ARBA00023139"/>
    </source>
</evidence>
<dbReference type="Pfam" id="PF03180">
    <property type="entry name" value="Lipoprotein_9"/>
    <property type="match status" value="1"/>
</dbReference>
<evidence type="ECO:0000256" key="5">
    <source>
        <dbReference type="ARBA" id="ARBA00023288"/>
    </source>
</evidence>
<dbReference type="CDD" id="cd13596">
    <property type="entry name" value="PBP2_lipoprotein_GmpC"/>
    <property type="match status" value="1"/>
</dbReference>
<dbReference type="PIRSF" id="PIRSF002854">
    <property type="entry name" value="MetQ"/>
    <property type="match status" value="1"/>
</dbReference>
<comment type="similarity">
    <text evidence="6">Belongs to the nlpA lipoprotein family.</text>
</comment>
<evidence type="ECO:0000256" key="2">
    <source>
        <dbReference type="ARBA" id="ARBA00022729"/>
    </source>
</evidence>
<keyword evidence="9" id="KW-1185">Reference proteome</keyword>
<sequence length="284" mass="30555">MKKIYSFGLAAVALLVLATGCGQKADASKENGAQGKEEVTVKLGIIGADTDVWDNVQARLKDEGINLEYVKFTEYSQPNTALASGDIDLNSFQHQFFLDNFNAEHGTDLVSIGNTVNAPLGIYSEKVKDVSEVKEGDKVAIPNDVTNGGRALNLLESAGLIKVDPAKKQAPTVSDVTENKLNIEIVELEASQTARALQDVTISVINSGMAVDAGFIPTEDAIFLEPVDEASRPYVNIIVARAEDKDNEAYQKVVTAYQNDETIKVIEETSKGSSIPAWEAFGSK</sequence>
<evidence type="ECO:0000256" key="1">
    <source>
        <dbReference type="ARBA" id="ARBA00004635"/>
    </source>
</evidence>
<dbReference type="InterPro" id="IPR004872">
    <property type="entry name" value="Lipoprotein_NlpA"/>
</dbReference>
<name>A0ABV9M0M2_9ENTE</name>
<feature type="chain" id="PRO_5046910512" description="Lipoprotein" evidence="7">
    <location>
        <begin position="25"/>
        <end position="284"/>
    </location>
</feature>
<dbReference type="PANTHER" id="PTHR30429:SF3">
    <property type="entry name" value="LIPOPROTEIN"/>
    <property type="match status" value="1"/>
</dbReference>
<evidence type="ECO:0000256" key="3">
    <source>
        <dbReference type="ARBA" id="ARBA00023136"/>
    </source>
</evidence>
<evidence type="ECO:0000256" key="6">
    <source>
        <dbReference type="PIRNR" id="PIRNR002854"/>
    </source>
</evidence>
<dbReference type="RefSeq" id="WP_379963225.1">
    <property type="nucleotide sequence ID" value="NZ_JBHSGT010000013.1"/>
</dbReference>
<dbReference type="PANTHER" id="PTHR30429">
    <property type="entry name" value="D-METHIONINE-BINDING LIPOPROTEIN METQ"/>
    <property type="match status" value="1"/>
</dbReference>
<keyword evidence="3" id="KW-0472">Membrane</keyword>
<organism evidence="8 9">
    <name type="scientific">Enterococcus eurekensis</name>
    <dbReference type="NCBI Taxonomy" id="1159753"/>
    <lineage>
        <taxon>Bacteria</taxon>
        <taxon>Bacillati</taxon>
        <taxon>Bacillota</taxon>
        <taxon>Bacilli</taxon>
        <taxon>Lactobacillales</taxon>
        <taxon>Enterococcaceae</taxon>
        <taxon>Enterococcus</taxon>
    </lineage>
</organism>
<evidence type="ECO:0000313" key="9">
    <source>
        <dbReference type="Proteomes" id="UP001596026"/>
    </source>
</evidence>
<comment type="subcellular location">
    <subcellularLocation>
        <location evidence="1">Membrane</location>
        <topology evidence="1">Lipid-anchor</topology>
    </subcellularLocation>
</comment>
<proteinExistence type="inferred from homology"/>
<evidence type="ECO:0000313" key="8">
    <source>
        <dbReference type="EMBL" id="MFC4709366.1"/>
    </source>
</evidence>
<feature type="signal peptide" evidence="7">
    <location>
        <begin position="1"/>
        <end position="24"/>
    </location>
</feature>
<dbReference type="PROSITE" id="PS51257">
    <property type="entry name" value="PROKAR_LIPOPROTEIN"/>
    <property type="match status" value="1"/>
</dbReference>
<keyword evidence="5 6" id="KW-0449">Lipoprotein</keyword>
<gene>
    <name evidence="8" type="ORF">ACFO3L_01730</name>
</gene>
<dbReference type="Gene3D" id="3.40.190.10">
    <property type="entry name" value="Periplasmic binding protein-like II"/>
    <property type="match status" value="2"/>
</dbReference>
<dbReference type="EMBL" id="JBHSGT010000013">
    <property type="protein sequence ID" value="MFC4709366.1"/>
    <property type="molecule type" value="Genomic_DNA"/>
</dbReference>
<keyword evidence="2 7" id="KW-0732">Signal</keyword>
<dbReference type="Proteomes" id="UP001596026">
    <property type="component" value="Unassembled WGS sequence"/>
</dbReference>